<name>A0A365U3H8_9RHOB</name>
<dbReference type="AlphaFoldDB" id="A0A365U3H8"/>
<evidence type="ECO:0000313" key="1">
    <source>
        <dbReference type="EMBL" id="RBI82277.1"/>
    </source>
</evidence>
<evidence type="ECO:0000313" key="2">
    <source>
        <dbReference type="Proteomes" id="UP000253370"/>
    </source>
</evidence>
<dbReference type="EMBL" id="QNTQ01000065">
    <property type="protein sequence ID" value="RBI82277.1"/>
    <property type="molecule type" value="Genomic_DNA"/>
</dbReference>
<comment type="caution">
    <text evidence="1">The sequence shown here is derived from an EMBL/GenBank/DDBJ whole genome shotgun (WGS) entry which is preliminary data.</text>
</comment>
<sequence>RPAGVDTAPYTTPYLELMQAAIAKFGITAEDQGKKDCLVDWFLAQEIEGEPVSNKLADAMATLIRLPSAQRGGAKRVLGPDLRQTG</sequence>
<proteinExistence type="predicted"/>
<feature type="non-terminal residue" evidence="1">
    <location>
        <position position="1"/>
    </location>
</feature>
<organism evidence="1 2">
    <name type="scientific">Rhodosalinus halophilus</name>
    <dbReference type="NCBI Taxonomy" id="2259333"/>
    <lineage>
        <taxon>Bacteria</taxon>
        <taxon>Pseudomonadati</taxon>
        <taxon>Pseudomonadota</taxon>
        <taxon>Alphaproteobacteria</taxon>
        <taxon>Rhodobacterales</taxon>
        <taxon>Paracoccaceae</taxon>
        <taxon>Rhodosalinus</taxon>
    </lineage>
</organism>
<gene>
    <name evidence="1" type="ORF">DRV85_18865</name>
</gene>
<accession>A0A365U3H8</accession>
<dbReference type="Proteomes" id="UP000253370">
    <property type="component" value="Unassembled WGS sequence"/>
</dbReference>
<protein>
    <submittedName>
        <fullName evidence="1">Uncharacterized protein</fullName>
    </submittedName>
</protein>
<reference evidence="1 2" key="1">
    <citation type="submission" date="2018-07" db="EMBL/GenBank/DDBJ databases">
        <title>Rhodosalinus sp. strain E84T genomic sequence and assembly.</title>
        <authorList>
            <person name="Liu Z.-W."/>
            <person name="Lu D.-C."/>
        </authorList>
    </citation>
    <scope>NUCLEOTIDE SEQUENCE [LARGE SCALE GENOMIC DNA]</scope>
    <source>
        <strain evidence="1 2">E84</strain>
    </source>
</reference>
<keyword evidence="2" id="KW-1185">Reference proteome</keyword>